<dbReference type="EMBL" id="CP129971">
    <property type="protein sequence ID" value="WMN13000.1"/>
    <property type="molecule type" value="Genomic_DNA"/>
</dbReference>
<dbReference type="RefSeq" id="WP_308351434.1">
    <property type="nucleotide sequence ID" value="NZ_CP129971.1"/>
</dbReference>
<evidence type="ECO:0000256" key="2">
    <source>
        <dbReference type="ARBA" id="ARBA00022801"/>
    </source>
</evidence>
<dbReference type="GO" id="GO:0005975">
    <property type="term" value="P:carbohydrate metabolic process"/>
    <property type="evidence" value="ECO:0007669"/>
    <property type="project" value="InterPro"/>
</dbReference>
<evidence type="ECO:0000313" key="5">
    <source>
        <dbReference type="EMBL" id="WMN13000.1"/>
    </source>
</evidence>
<dbReference type="SUPFAM" id="SSF88713">
    <property type="entry name" value="Glycoside hydrolase/deacetylase"/>
    <property type="match status" value="1"/>
</dbReference>
<feature type="signal peptide" evidence="3">
    <location>
        <begin position="1"/>
        <end position="24"/>
    </location>
</feature>
<dbReference type="InterPro" id="IPR011330">
    <property type="entry name" value="Glyco_hydro/deAcase_b/a-brl"/>
</dbReference>
<keyword evidence="6" id="KW-1185">Reference proteome</keyword>
<accession>A0AA51NEM6</accession>
<dbReference type="GO" id="GO:0016020">
    <property type="term" value="C:membrane"/>
    <property type="evidence" value="ECO:0007669"/>
    <property type="project" value="TreeGrafter"/>
</dbReference>
<dbReference type="KEGG" id="msaa:QYS49_35255"/>
<evidence type="ECO:0000313" key="6">
    <source>
        <dbReference type="Proteomes" id="UP001230496"/>
    </source>
</evidence>
<dbReference type="Pfam" id="PF01522">
    <property type="entry name" value="Polysacc_deac_1"/>
    <property type="match status" value="1"/>
</dbReference>
<dbReference type="Proteomes" id="UP001230496">
    <property type="component" value="Chromosome"/>
</dbReference>
<dbReference type="PROSITE" id="PS51677">
    <property type="entry name" value="NODB"/>
    <property type="match status" value="1"/>
</dbReference>
<name>A0AA51NEM6_9BACT</name>
<keyword evidence="2" id="KW-0378">Hydrolase</keyword>
<evidence type="ECO:0000256" key="1">
    <source>
        <dbReference type="ARBA" id="ARBA00022723"/>
    </source>
</evidence>
<dbReference type="AlphaFoldDB" id="A0AA51NEM6"/>
<evidence type="ECO:0000259" key="4">
    <source>
        <dbReference type="PROSITE" id="PS51677"/>
    </source>
</evidence>
<sequence length="315" mass="37408">MKAQNSKYIILLCLCLFVNISAFSQKKSISITIDDVPNTRKYQKENFEPTLLNVLDSLKIPFTIFINEAKIFNNEFKKENKELLELWIQNQNSIVGNHSYSHVRYSAVGYDKFVQDIEEGEKLTKEYASNYNKEVKYFRFPFNDMGADSSQHVEIRAYLKSKDYVIAPFTVESSDWMFNYVYLHYLNNGKIDKAAAIGEQYVEKTLELLSFYESMANSIYKRPVKHIYLCHDNAINTDYIGEIITRVEKENYEIVSFEESLTDTIYAQEDIYYKKWGISWLYRWMETQDERIKWMKQEPNLSEINQLYKEIVENN</sequence>
<dbReference type="InterPro" id="IPR002509">
    <property type="entry name" value="NODB_dom"/>
</dbReference>
<gene>
    <name evidence="5" type="ORF">QYS49_35255</name>
</gene>
<proteinExistence type="predicted"/>
<feature type="chain" id="PRO_5041259581" evidence="3">
    <location>
        <begin position="25"/>
        <end position="315"/>
    </location>
</feature>
<keyword evidence="1" id="KW-0479">Metal-binding</keyword>
<feature type="domain" description="NodB homology" evidence="4">
    <location>
        <begin position="27"/>
        <end position="255"/>
    </location>
</feature>
<dbReference type="Gene3D" id="3.20.20.370">
    <property type="entry name" value="Glycoside hydrolase/deacetylase"/>
    <property type="match status" value="1"/>
</dbReference>
<dbReference type="InterPro" id="IPR050248">
    <property type="entry name" value="Polysacc_deacetylase_ArnD"/>
</dbReference>
<organism evidence="5 6">
    <name type="scientific">Marivirga salinarum</name>
    <dbReference type="NCBI Taxonomy" id="3059078"/>
    <lineage>
        <taxon>Bacteria</taxon>
        <taxon>Pseudomonadati</taxon>
        <taxon>Bacteroidota</taxon>
        <taxon>Cytophagia</taxon>
        <taxon>Cytophagales</taxon>
        <taxon>Marivirgaceae</taxon>
        <taxon>Marivirga</taxon>
    </lineage>
</organism>
<keyword evidence="3" id="KW-0732">Signal</keyword>
<dbReference type="GO" id="GO:0016810">
    <property type="term" value="F:hydrolase activity, acting on carbon-nitrogen (but not peptide) bonds"/>
    <property type="evidence" value="ECO:0007669"/>
    <property type="project" value="InterPro"/>
</dbReference>
<dbReference type="PANTHER" id="PTHR10587">
    <property type="entry name" value="GLYCOSYL TRANSFERASE-RELATED"/>
    <property type="match status" value="1"/>
</dbReference>
<protein>
    <submittedName>
        <fullName evidence="5">Polysaccharide deacetylase family protein</fullName>
    </submittedName>
</protein>
<dbReference type="PANTHER" id="PTHR10587:SF133">
    <property type="entry name" value="CHITIN DEACETYLASE 1-RELATED"/>
    <property type="match status" value="1"/>
</dbReference>
<dbReference type="GO" id="GO:0046872">
    <property type="term" value="F:metal ion binding"/>
    <property type="evidence" value="ECO:0007669"/>
    <property type="project" value="UniProtKB-KW"/>
</dbReference>
<evidence type="ECO:0000256" key="3">
    <source>
        <dbReference type="SAM" id="SignalP"/>
    </source>
</evidence>
<reference evidence="5 6" key="1">
    <citation type="submission" date="2023-08" db="EMBL/GenBank/DDBJ databases">
        <title>Comparative genomics and taxonomic characterization of three novel marine species of genus Marivirga.</title>
        <authorList>
            <person name="Muhammad N."/>
            <person name="Kim S.-G."/>
        </authorList>
    </citation>
    <scope>NUCLEOTIDE SEQUENCE [LARGE SCALE GENOMIC DNA]</scope>
    <source>
        <strain evidence="5 6">BDSF4-3</strain>
    </source>
</reference>